<keyword evidence="7" id="KW-1185">Reference proteome</keyword>
<name>A0A078KZU9_9GAMM</name>
<gene>
    <name evidence="6" type="primary">cynR_2</name>
    <name evidence="6" type="ORF">BN59_02837</name>
</gene>
<keyword evidence="2" id="KW-0805">Transcription regulation</keyword>
<keyword evidence="3" id="KW-0238">DNA-binding</keyword>
<dbReference type="Pfam" id="PF03466">
    <property type="entry name" value="LysR_substrate"/>
    <property type="match status" value="1"/>
</dbReference>
<dbReference type="InterPro" id="IPR036388">
    <property type="entry name" value="WH-like_DNA-bd_sf"/>
</dbReference>
<keyword evidence="4" id="KW-0804">Transcription</keyword>
<evidence type="ECO:0000313" key="6">
    <source>
        <dbReference type="EMBL" id="CDZ78527.1"/>
    </source>
</evidence>
<proteinExistence type="inferred from homology"/>
<dbReference type="SUPFAM" id="SSF53850">
    <property type="entry name" value="Periplasmic binding protein-like II"/>
    <property type="match status" value="1"/>
</dbReference>
<dbReference type="AlphaFoldDB" id="A0A078KZU9"/>
<comment type="similarity">
    <text evidence="1">Belongs to the LysR transcriptional regulatory family.</text>
</comment>
<dbReference type="PANTHER" id="PTHR30126">
    <property type="entry name" value="HTH-TYPE TRANSCRIPTIONAL REGULATOR"/>
    <property type="match status" value="1"/>
</dbReference>
<evidence type="ECO:0000256" key="1">
    <source>
        <dbReference type="ARBA" id="ARBA00009437"/>
    </source>
</evidence>
<dbReference type="Proteomes" id="UP000044071">
    <property type="component" value="Unassembled WGS sequence"/>
</dbReference>
<evidence type="ECO:0000256" key="3">
    <source>
        <dbReference type="ARBA" id="ARBA00023125"/>
    </source>
</evidence>
<sequence length="316" mass="35983">MNIVELESFLAVVEYHSVSLAAKRMHTTQPTLSKRIKKLEQELGAQLFYPSNQGVVLTEKGKNLIPYIRQIHNIYQDMVKAELSNSNCRPHLKIKLGSSPYVSHLVAPEFITYMNDHKTNYFIVNSSIATKELVTSLNSGNVDIIIAPALGNHPHNFSCLPLWKEKMIPVSSIHHPLAKLNKAISISELAQHEAVLLMEDSPIRSKFDLLLSEQDISIKLIAEVNSIHSNIHLIEMGTGWCIINERMLNEKLSTIELNDLSMDLEFNAYFLKKRADERLIWAFVEYLQQWLSESPQFSKLLLHSKSLAMQDIKSPL</sequence>
<dbReference type="CDD" id="cd05466">
    <property type="entry name" value="PBP2_LTTR_substrate"/>
    <property type="match status" value="1"/>
</dbReference>
<dbReference type="Gene3D" id="1.10.10.10">
    <property type="entry name" value="Winged helix-like DNA-binding domain superfamily/Winged helix DNA-binding domain"/>
    <property type="match status" value="1"/>
</dbReference>
<protein>
    <submittedName>
        <fullName evidence="6">Cyn operon transcriptional activator</fullName>
    </submittedName>
</protein>
<dbReference type="STRING" id="1034943.BN59_02837"/>
<evidence type="ECO:0000256" key="4">
    <source>
        <dbReference type="ARBA" id="ARBA00023163"/>
    </source>
</evidence>
<dbReference type="InterPro" id="IPR005119">
    <property type="entry name" value="LysR_subst-bd"/>
</dbReference>
<accession>A0A078KZU9</accession>
<dbReference type="InterPro" id="IPR036390">
    <property type="entry name" value="WH_DNA-bd_sf"/>
</dbReference>
<evidence type="ECO:0000313" key="7">
    <source>
        <dbReference type="Proteomes" id="UP000044071"/>
    </source>
</evidence>
<dbReference type="EMBL" id="CCSB01000003">
    <property type="protein sequence ID" value="CDZ78527.1"/>
    <property type="molecule type" value="Genomic_DNA"/>
</dbReference>
<dbReference type="FunFam" id="1.10.10.10:FF:000001">
    <property type="entry name" value="LysR family transcriptional regulator"/>
    <property type="match status" value="1"/>
</dbReference>
<organism evidence="6 7">
    <name type="scientific">Legionella massiliensis</name>
    <dbReference type="NCBI Taxonomy" id="1034943"/>
    <lineage>
        <taxon>Bacteria</taxon>
        <taxon>Pseudomonadati</taxon>
        <taxon>Pseudomonadota</taxon>
        <taxon>Gammaproteobacteria</taxon>
        <taxon>Legionellales</taxon>
        <taxon>Legionellaceae</taxon>
        <taxon>Legionella</taxon>
    </lineage>
</organism>
<reference evidence="6 7" key="1">
    <citation type="submission" date="2014-06" db="EMBL/GenBank/DDBJ databases">
        <authorList>
            <person name="Urmite Genomes Urmite Genomes"/>
        </authorList>
    </citation>
    <scope>NUCLEOTIDE SEQUENCE [LARGE SCALE GENOMIC DNA]</scope>
</reference>
<dbReference type="PROSITE" id="PS50931">
    <property type="entry name" value="HTH_LYSR"/>
    <property type="match status" value="1"/>
</dbReference>
<feature type="domain" description="HTH lysR-type" evidence="5">
    <location>
        <begin position="1"/>
        <end position="58"/>
    </location>
</feature>
<dbReference type="GO" id="GO:0003677">
    <property type="term" value="F:DNA binding"/>
    <property type="evidence" value="ECO:0007669"/>
    <property type="project" value="UniProtKB-KW"/>
</dbReference>
<dbReference type="eggNOG" id="COG0583">
    <property type="taxonomic scope" value="Bacteria"/>
</dbReference>
<dbReference type="InterPro" id="IPR000847">
    <property type="entry name" value="LysR_HTH_N"/>
</dbReference>
<dbReference type="OrthoDB" id="9803735at2"/>
<dbReference type="RefSeq" id="WP_044011656.1">
    <property type="nucleotide sequence ID" value="NZ_CCVW01000003.1"/>
</dbReference>
<dbReference type="Pfam" id="PF00126">
    <property type="entry name" value="HTH_1"/>
    <property type="match status" value="1"/>
</dbReference>
<dbReference type="PRINTS" id="PR00039">
    <property type="entry name" value="HTHLYSR"/>
</dbReference>
<dbReference type="Gene3D" id="3.40.190.290">
    <property type="match status" value="1"/>
</dbReference>
<evidence type="ECO:0000256" key="2">
    <source>
        <dbReference type="ARBA" id="ARBA00023015"/>
    </source>
</evidence>
<evidence type="ECO:0000259" key="5">
    <source>
        <dbReference type="PROSITE" id="PS50931"/>
    </source>
</evidence>
<dbReference type="GO" id="GO:0003700">
    <property type="term" value="F:DNA-binding transcription factor activity"/>
    <property type="evidence" value="ECO:0007669"/>
    <property type="project" value="InterPro"/>
</dbReference>
<dbReference type="SUPFAM" id="SSF46785">
    <property type="entry name" value="Winged helix' DNA-binding domain"/>
    <property type="match status" value="1"/>
</dbReference>